<comment type="pathway">
    <text evidence="2">Protein modification; protein glycosylation.</text>
</comment>
<evidence type="ECO:0000256" key="4">
    <source>
        <dbReference type="ARBA" id="ARBA00022676"/>
    </source>
</evidence>
<keyword evidence="6 12" id="KW-0812">Transmembrane</keyword>
<dbReference type="InterPro" id="IPR005599">
    <property type="entry name" value="GPI_mannosylTrfase"/>
</dbReference>
<evidence type="ECO:0000256" key="5">
    <source>
        <dbReference type="ARBA" id="ARBA00022679"/>
    </source>
</evidence>
<keyword evidence="9 12" id="KW-0472">Membrane</keyword>
<evidence type="ECO:0000256" key="2">
    <source>
        <dbReference type="ARBA" id="ARBA00004922"/>
    </source>
</evidence>
<evidence type="ECO:0000256" key="11">
    <source>
        <dbReference type="ARBA" id="ARBA00048899"/>
    </source>
</evidence>
<evidence type="ECO:0000256" key="6">
    <source>
        <dbReference type="ARBA" id="ARBA00022692"/>
    </source>
</evidence>
<dbReference type="Pfam" id="PF03901">
    <property type="entry name" value="Glyco_transf_22"/>
    <property type="match status" value="1"/>
</dbReference>
<evidence type="ECO:0000313" key="14">
    <source>
        <dbReference type="EMBL" id="CAD9690197.1"/>
    </source>
</evidence>
<comment type="subcellular location">
    <subcellularLocation>
        <location evidence="1 12">Endoplasmic reticulum membrane</location>
        <topology evidence="1 12">Multi-pass membrane protein</topology>
    </subcellularLocation>
</comment>
<comment type="function">
    <text evidence="10">Mannosyltransferase that operates in the biosynthetic pathway of dolichol-linked oligosaccharides, the glycan precursors employed in protein asparagine (N)-glycosylation. The assembly of dolichol-linked oligosaccharides begins on the cytosolic side of the endoplasmic reticulum membrane and finishes in its lumen. The sequential addition of sugars to dolichol pyrophosphate produces dolichol-linked oligosaccharides containing fourteen sugars, including two GlcNAcs, nine mannoses and three glucoses. Once assembled, the oligosaccharide is transferred from the lipid to nascent proteins by oligosaccharyltransferases. In the lumen of the endoplasmic reticulum, adds the eighth mannose residue in an alpha-1,6 linkage onto Man(7)GlcNAc(2)-PP-dolichol to produce Man(8)GlcNAc(2)-PP-dolichol.</text>
</comment>
<evidence type="ECO:0000256" key="3">
    <source>
        <dbReference type="ARBA" id="ARBA00007063"/>
    </source>
</evidence>
<keyword evidence="7 12" id="KW-0256">Endoplasmic reticulum</keyword>
<protein>
    <recommendedName>
        <fullName evidence="12">Mannosyltransferase</fullName>
        <ecNumber evidence="12">2.4.1.-</ecNumber>
    </recommendedName>
</protein>
<gene>
    <name evidence="14" type="ORF">QSP1433_LOCUS10528</name>
</gene>
<dbReference type="GO" id="GO:0006487">
    <property type="term" value="P:protein N-linked glycosylation"/>
    <property type="evidence" value="ECO:0007669"/>
    <property type="project" value="TreeGrafter"/>
</dbReference>
<dbReference type="AlphaFoldDB" id="A0A7S2WIL7"/>
<feature type="transmembrane region" description="Helical" evidence="12">
    <location>
        <begin position="263"/>
        <end position="284"/>
    </location>
</feature>
<keyword evidence="5" id="KW-0808">Transferase</keyword>
<evidence type="ECO:0000256" key="7">
    <source>
        <dbReference type="ARBA" id="ARBA00022824"/>
    </source>
</evidence>
<evidence type="ECO:0000256" key="9">
    <source>
        <dbReference type="ARBA" id="ARBA00023136"/>
    </source>
</evidence>
<evidence type="ECO:0000256" key="12">
    <source>
        <dbReference type="RuleBase" id="RU363075"/>
    </source>
</evidence>
<dbReference type="UniPathway" id="UPA00378"/>
<feature type="transmembrane region" description="Helical" evidence="12">
    <location>
        <begin position="207"/>
        <end position="234"/>
    </location>
</feature>
<feature type="transmembrane region" description="Helical" evidence="12">
    <location>
        <begin position="338"/>
        <end position="357"/>
    </location>
</feature>
<evidence type="ECO:0000256" key="13">
    <source>
        <dbReference type="SAM" id="SignalP"/>
    </source>
</evidence>
<dbReference type="EMBL" id="HBHK01016770">
    <property type="protein sequence ID" value="CAD9690197.1"/>
    <property type="molecule type" value="Transcribed_RNA"/>
</dbReference>
<dbReference type="EC" id="2.4.1.-" evidence="12"/>
<feature type="transmembrane region" description="Helical" evidence="12">
    <location>
        <begin position="174"/>
        <end position="200"/>
    </location>
</feature>
<feature type="transmembrane region" description="Helical" evidence="12">
    <location>
        <begin position="304"/>
        <end position="326"/>
    </location>
</feature>
<dbReference type="PANTHER" id="PTHR22760">
    <property type="entry name" value="GLYCOSYLTRANSFERASE"/>
    <property type="match status" value="1"/>
</dbReference>
<keyword evidence="8 12" id="KW-1133">Transmembrane helix</keyword>
<comment type="catalytic activity">
    <reaction evidence="11">
        <text>an alpha-D-Man-(1-&gt;2)-alpha-D-Man-(1-&gt;2)-alpha-D-Man-(1-&gt;3)-[alpha-D-Man-(1-&gt;2)-alpha-D-Man-(1-&gt;3)-alpha-D-Man-(1-&gt;6)]-beta-D-Man-(1-&gt;4)-beta-D-GlcNAc-(1-&gt;4)-alpha-D-GlcNAc-diphospho-di-trans,poly-cis-dolichol + a di-trans,poly-cis-dolichyl beta-D-mannosyl phosphate = an alpha-D-Man-(1-&gt;2)-alpha-D-Man-(1-&gt;2)-alpha-D-Man-(1-&gt;3)-[alpha-D-Man-(1-&gt;2)-alpha-D-Man-(1-&gt;3)-[alpha-D-Man-(1-&gt;6)]-alpha-D-Man-(1-&gt;6)]-beta-D-Man-(1-&gt;4)-beta-D-GlcNAc-(1-&gt;4)-alpha-D-GlcNAc-diphospho-di-trans,poly-cis-dolichol + a di-trans,poly-cis-dolichyl phosphate + H(+)</text>
        <dbReference type="Rhea" id="RHEA:29535"/>
        <dbReference type="Rhea" id="RHEA-COMP:19498"/>
        <dbReference type="Rhea" id="RHEA-COMP:19501"/>
        <dbReference type="Rhea" id="RHEA-COMP:19518"/>
        <dbReference type="Rhea" id="RHEA-COMP:19519"/>
        <dbReference type="ChEBI" id="CHEBI:15378"/>
        <dbReference type="ChEBI" id="CHEBI:57683"/>
        <dbReference type="ChEBI" id="CHEBI:58211"/>
        <dbReference type="ChEBI" id="CHEBI:132517"/>
        <dbReference type="ChEBI" id="CHEBI:132519"/>
        <dbReference type="EC" id="2.4.1.260"/>
    </reaction>
    <physiologicalReaction direction="left-to-right" evidence="11">
        <dbReference type="Rhea" id="RHEA:29536"/>
    </physiologicalReaction>
</comment>
<accession>A0A7S2WIL7</accession>
<feature type="chain" id="PRO_5030624354" description="Mannosyltransferase" evidence="13">
    <location>
        <begin position="23"/>
        <end position="532"/>
    </location>
</feature>
<feature type="signal peptide" evidence="13">
    <location>
        <begin position="1"/>
        <end position="22"/>
    </location>
</feature>
<proteinExistence type="inferred from homology"/>
<comment type="similarity">
    <text evidence="3 12">Belongs to the glycosyltransferase 22 family.</text>
</comment>
<feature type="transmembrane region" description="Helical" evidence="12">
    <location>
        <begin position="378"/>
        <end position="401"/>
    </location>
</feature>
<reference evidence="14" key="1">
    <citation type="submission" date="2021-01" db="EMBL/GenBank/DDBJ databases">
        <authorList>
            <person name="Corre E."/>
            <person name="Pelletier E."/>
            <person name="Niang G."/>
            <person name="Scheremetjew M."/>
            <person name="Finn R."/>
            <person name="Kale V."/>
            <person name="Holt S."/>
            <person name="Cochrane G."/>
            <person name="Meng A."/>
            <person name="Brown T."/>
            <person name="Cohen L."/>
        </authorList>
    </citation>
    <scope>NUCLEOTIDE SEQUENCE</scope>
    <source>
        <strain evidence="14">NY070348D</strain>
    </source>
</reference>
<sequence>MGFKILFIVSNLYAILAPFTKVEESFNVQAMHDVHNILFSGAGLEGFDHFEFPGVVPRTFIGAIVTTLIAQPLCFAAKLILPFIDGIVHVSPGMVYLICVRVCLTSMVCLALRRLAEAVKFKFGKDASDWFFFVCVSQFHIMFYMGRPLPNTFALGICAIALARWLEGSFEECIAYLVFCTVVFRCDTLILTGIVALMILVRREASIMALVVDGIASGVSSLFLTCTVDSVMWWKPVWPEGTVLFFNTVLNKSSEWGVMSRHWYFSSALPRALLFSYVLVFASVFQPLEAMGKVSNTRNSVARFVLNVFDVQVLSYLFIPSILYVALYSILPHKEVRFLFQVFPFFNCMAAVAMAKFQRTARRVHDKKKADFRAYIGWVAYAGSYVALICSALVAMCFVAVSSMNYPGAHALIRLQSVHHASGSGPAQVHYCTYGAMSGISRFLEDESDGLRYSKREDEPFLDTLCLNKSPFKYLIMEVDRFAGDNKCSENFEILDTIQGKPKLQFHSPTTKYMLPIKIATQPDLYILIRKQ</sequence>
<evidence type="ECO:0000256" key="8">
    <source>
        <dbReference type="ARBA" id="ARBA00022989"/>
    </source>
</evidence>
<dbReference type="GO" id="GO:0052917">
    <property type="term" value="F:dol-P-Man:Man(7)GlcNAc(2)-PP-Dol alpha-1,6-mannosyltransferase activity"/>
    <property type="evidence" value="ECO:0007669"/>
    <property type="project" value="UniProtKB-EC"/>
</dbReference>
<name>A0A7S2WIL7_9STRA</name>
<feature type="transmembrane region" description="Helical" evidence="12">
    <location>
        <begin position="93"/>
        <end position="115"/>
    </location>
</feature>
<evidence type="ECO:0000256" key="10">
    <source>
        <dbReference type="ARBA" id="ARBA00044721"/>
    </source>
</evidence>
<keyword evidence="13" id="KW-0732">Signal</keyword>
<evidence type="ECO:0000256" key="1">
    <source>
        <dbReference type="ARBA" id="ARBA00004477"/>
    </source>
</evidence>
<organism evidence="14">
    <name type="scientific">Mucochytrium quahogii</name>
    <dbReference type="NCBI Taxonomy" id="96639"/>
    <lineage>
        <taxon>Eukaryota</taxon>
        <taxon>Sar</taxon>
        <taxon>Stramenopiles</taxon>
        <taxon>Bigyra</taxon>
        <taxon>Labyrinthulomycetes</taxon>
        <taxon>Thraustochytrida</taxon>
        <taxon>Thraustochytriidae</taxon>
        <taxon>Mucochytrium</taxon>
    </lineage>
</organism>
<dbReference type="PANTHER" id="PTHR22760:SF1">
    <property type="entry name" value="DOL-P-MAN:MAN(7)GLCNAC(2)-PP-DOL ALPHA-1,6-MANNOSYLTRANSFERASE"/>
    <property type="match status" value="1"/>
</dbReference>
<keyword evidence="4 12" id="KW-0328">Glycosyltransferase</keyword>
<dbReference type="GO" id="GO:0005789">
    <property type="term" value="C:endoplasmic reticulum membrane"/>
    <property type="evidence" value="ECO:0007669"/>
    <property type="project" value="UniProtKB-SubCell"/>
</dbReference>